<dbReference type="Proteomes" id="UP000680045">
    <property type="component" value="Unassembled WGS sequence"/>
</dbReference>
<sequence length="50" mass="5910">MKRDPYFDNAKAVLIVLVVLGHTLARMVEENQWILTIYLFVFHSICQLLF</sequence>
<organism evidence="1 2">
    <name type="scientific">Peribacillus frigoritolerans</name>
    <dbReference type="NCBI Taxonomy" id="450367"/>
    <lineage>
        <taxon>Bacteria</taxon>
        <taxon>Bacillati</taxon>
        <taxon>Bacillota</taxon>
        <taxon>Bacilli</taxon>
        <taxon>Bacillales</taxon>
        <taxon>Bacillaceae</taxon>
        <taxon>Peribacillus</taxon>
    </lineage>
</organism>
<accession>A0A941J4F1</accession>
<proteinExistence type="predicted"/>
<reference evidence="1" key="1">
    <citation type="submission" date="2021-04" db="EMBL/GenBank/DDBJ databases">
        <title>Whole genome sequencing of Enterococci isolates from hospitalized patients.</title>
        <authorList>
            <person name="Ogoti B.M."/>
            <person name="Onyambu F.G."/>
        </authorList>
    </citation>
    <scope>NUCLEOTIDE SEQUENCE</scope>
    <source>
        <strain evidence="1">242</strain>
    </source>
</reference>
<evidence type="ECO:0000313" key="1">
    <source>
        <dbReference type="EMBL" id="MBR8643877.1"/>
    </source>
</evidence>
<gene>
    <name evidence="1" type="ORF">KEH51_01195</name>
</gene>
<evidence type="ECO:0008006" key="3">
    <source>
        <dbReference type="Google" id="ProtNLM"/>
    </source>
</evidence>
<comment type="caution">
    <text evidence="1">The sequence shown here is derived from an EMBL/GenBank/DDBJ whole genome shotgun (WGS) entry which is preliminary data.</text>
</comment>
<dbReference type="EMBL" id="JAGTPW010000001">
    <property type="protein sequence ID" value="MBR8643877.1"/>
    <property type="molecule type" value="Genomic_DNA"/>
</dbReference>
<protein>
    <recommendedName>
        <fullName evidence="3">Acyltransferase 3 domain-containing protein</fullName>
    </recommendedName>
</protein>
<dbReference type="AlphaFoldDB" id="A0A941J4F1"/>
<evidence type="ECO:0000313" key="2">
    <source>
        <dbReference type="Proteomes" id="UP000680045"/>
    </source>
</evidence>
<name>A0A941J4F1_9BACI</name>